<dbReference type="Gene3D" id="3.40.50.12780">
    <property type="entry name" value="N-terminal domain of ligase-like"/>
    <property type="match status" value="1"/>
</dbReference>
<name>A0A447T775_CHRVL</name>
<gene>
    <name evidence="1" type="ORF">NCTC9695_01116</name>
</gene>
<reference evidence="1 2" key="1">
    <citation type="submission" date="2018-12" db="EMBL/GenBank/DDBJ databases">
        <authorList>
            <consortium name="Pathogen Informatics"/>
        </authorList>
    </citation>
    <scope>NUCLEOTIDE SEQUENCE [LARGE SCALE GENOMIC DNA]</scope>
    <source>
        <strain evidence="1 2">NCTC9695</strain>
    </source>
</reference>
<dbReference type="AlphaFoldDB" id="A0A447T775"/>
<evidence type="ECO:0000313" key="2">
    <source>
        <dbReference type="Proteomes" id="UP000275777"/>
    </source>
</evidence>
<dbReference type="InterPro" id="IPR042099">
    <property type="entry name" value="ANL_N_sf"/>
</dbReference>
<dbReference type="EMBL" id="LR134182">
    <property type="protein sequence ID" value="VEB40714.1"/>
    <property type="molecule type" value="Genomic_DNA"/>
</dbReference>
<protein>
    <submittedName>
        <fullName evidence="1">Uncharacterized protein</fullName>
    </submittedName>
</protein>
<accession>A0A447T775</accession>
<dbReference type="Proteomes" id="UP000275777">
    <property type="component" value="Chromosome"/>
</dbReference>
<proteinExistence type="predicted"/>
<sequence>MQQAKRTPHYRALPDIRGLQSLSDLPILDKAALEASRCHSAGICAAGRASGEVLRSGATSSQPRYIVYSQTDWSNMIREAVPLFYSLGLRAATS</sequence>
<evidence type="ECO:0000313" key="1">
    <source>
        <dbReference type="EMBL" id="VEB40714.1"/>
    </source>
</evidence>
<organism evidence="1 2">
    <name type="scientific">Chromobacterium violaceum</name>
    <dbReference type="NCBI Taxonomy" id="536"/>
    <lineage>
        <taxon>Bacteria</taxon>
        <taxon>Pseudomonadati</taxon>
        <taxon>Pseudomonadota</taxon>
        <taxon>Betaproteobacteria</taxon>
        <taxon>Neisseriales</taxon>
        <taxon>Chromobacteriaceae</taxon>
        <taxon>Chromobacterium</taxon>
    </lineage>
</organism>